<dbReference type="Proteomes" id="UP000092583">
    <property type="component" value="Unassembled WGS sequence"/>
</dbReference>
<feature type="region of interest" description="Disordered" evidence="1">
    <location>
        <begin position="215"/>
        <end position="236"/>
    </location>
</feature>
<dbReference type="EMBL" id="KI669461">
    <property type="protein sequence ID" value="OCF58620.1"/>
    <property type="molecule type" value="Genomic_DNA"/>
</dbReference>
<feature type="compositionally biased region" description="Acidic residues" evidence="1">
    <location>
        <begin position="44"/>
        <end position="59"/>
    </location>
</feature>
<keyword evidence="3" id="KW-1185">Reference proteome</keyword>
<dbReference type="AlphaFoldDB" id="A0A1B9ISZ7"/>
<sequence length="270" mass="29591">MSSLLPFSNVLRNAPLSFAPRPICSRGLHSSPLALRKAKSSQPIEEEGVEDEDKFDNDDLFSTSSTPTVKYQLDKSAIRQSNVSTILKHSKLPSKEKKRDKVSIQALRQVVACSESDEAAELKHVVRAWRVGGLKVSKTTAREIVGRLCNLGKPELASELVSNRIHYGLPDLDQPTLLKLHHSLLSSSLPPPNLPPTQPVSPTLALLRLSLASQTEGTSPEQITSSLASSPKGRTWKPTKAIEEWTNEAKQRLNAVGGVWAEQARKIEIS</sequence>
<reference evidence="2 3" key="1">
    <citation type="submission" date="2013-07" db="EMBL/GenBank/DDBJ databases">
        <title>The Genome Sequence of Kwoniella mangroviensis CBS10435.</title>
        <authorList>
            <consortium name="The Broad Institute Genome Sequencing Platform"/>
            <person name="Cuomo C."/>
            <person name="Litvintseva A."/>
            <person name="Chen Y."/>
            <person name="Heitman J."/>
            <person name="Sun S."/>
            <person name="Springer D."/>
            <person name="Dromer F."/>
            <person name="Young S.K."/>
            <person name="Zeng Q."/>
            <person name="Gargeya S."/>
            <person name="Fitzgerald M."/>
            <person name="Abouelleil A."/>
            <person name="Alvarado L."/>
            <person name="Berlin A.M."/>
            <person name="Chapman S.B."/>
            <person name="Dewar J."/>
            <person name="Goldberg J."/>
            <person name="Griggs A."/>
            <person name="Gujja S."/>
            <person name="Hansen M."/>
            <person name="Howarth C."/>
            <person name="Imamovic A."/>
            <person name="Larimer J."/>
            <person name="McCowan C."/>
            <person name="Murphy C."/>
            <person name="Pearson M."/>
            <person name="Priest M."/>
            <person name="Roberts A."/>
            <person name="Saif S."/>
            <person name="Shea T."/>
            <person name="Sykes S."/>
            <person name="Wortman J."/>
            <person name="Nusbaum C."/>
            <person name="Birren B."/>
        </authorList>
    </citation>
    <scope>NUCLEOTIDE SEQUENCE [LARGE SCALE GENOMIC DNA]</scope>
    <source>
        <strain evidence="2 3">CBS 10435</strain>
    </source>
</reference>
<feature type="region of interest" description="Disordered" evidence="1">
    <location>
        <begin position="32"/>
        <end position="59"/>
    </location>
</feature>
<accession>A0A1B9ISZ7</accession>
<gene>
    <name evidence="2" type="ORF">L486_03109</name>
</gene>
<evidence type="ECO:0000256" key="1">
    <source>
        <dbReference type="SAM" id="MobiDB-lite"/>
    </source>
</evidence>
<dbReference type="OrthoDB" id="565731at2759"/>
<organism evidence="2 3">
    <name type="scientific">Kwoniella mangroviensis CBS 10435</name>
    <dbReference type="NCBI Taxonomy" id="1331196"/>
    <lineage>
        <taxon>Eukaryota</taxon>
        <taxon>Fungi</taxon>
        <taxon>Dikarya</taxon>
        <taxon>Basidiomycota</taxon>
        <taxon>Agaricomycotina</taxon>
        <taxon>Tremellomycetes</taxon>
        <taxon>Tremellales</taxon>
        <taxon>Cryptococcaceae</taxon>
        <taxon>Kwoniella</taxon>
    </lineage>
</organism>
<name>A0A1B9ISZ7_9TREE</name>
<reference evidence="3" key="2">
    <citation type="submission" date="2013-12" db="EMBL/GenBank/DDBJ databases">
        <title>Evolution of pathogenesis and genome organization in the Tremellales.</title>
        <authorList>
            <person name="Cuomo C."/>
            <person name="Litvintseva A."/>
            <person name="Heitman J."/>
            <person name="Chen Y."/>
            <person name="Sun S."/>
            <person name="Springer D."/>
            <person name="Dromer F."/>
            <person name="Young S."/>
            <person name="Zeng Q."/>
            <person name="Chapman S."/>
            <person name="Gujja S."/>
            <person name="Saif S."/>
            <person name="Birren B."/>
        </authorList>
    </citation>
    <scope>NUCLEOTIDE SEQUENCE [LARGE SCALE GENOMIC DNA]</scope>
    <source>
        <strain evidence="3">CBS 10435</strain>
    </source>
</reference>
<feature type="compositionally biased region" description="Polar residues" evidence="1">
    <location>
        <begin position="215"/>
        <end position="229"/>
    </location>
</feature>
<evidence type="ECO:0000313" key="2">
    <source>
        <dbReference type="EMBL" id="OCF58620.1"/>
    </source>
</evidence>
<proteinExistence type="predicted"/>
<protein>
    <submittedName>
        <fullName evidence="2">Uncharacterized protein</fullName>
    </submittedName>
</protein>
<evidence type="ECO:0000313" key="3">
    <source>
        <dbReference type="Proteomes" id="UP000092583"/>
    </source>
</evidence>